<dbReference type="PANTHER" id="PTHR10302:SF0">
    <property type="entry name" value="SINGLE-STRANDED DNA-BINDING PROTEIN, MITOCHONDRIAL"/>
    <property type="match status" value="1"/>
</dbReference>
<dbReference type="InterPro" id="IPR011344">
    <property type="entry name" value="ssDNA-bd"/>
</dbReference>
<sequence length="136" mass="15009">MSLSNVALVGNLVKAPERIEFSSGRVKTTMVVAVNSFVRSSGKTDKACDFYKVETWGKLAELAARCLNKGNQITVTGRLILDHWTDRQGTNRITPVVEASQLSLPQKGKKATQGDPDEIFDNSQEVDEEPELEELD</sequence>
<reference evidence="5" key="1">
    <citation type="submission" date="2021-02" db="EMBL/GenBank/DDBJ databases">
        <title>Genome-Resolved Metagenomics of a Microbial Community Performing Photosynthetic Biological Nutrient Removal.</title>
        <authorList>
            <person name="Mcdaniel E.A."/>
        </authorList>
    </citation>
    <scope>NUCLEOTIDE SEQUENCE</scope>
    <source>
        <strain evidence="5">UWPOB_OBS1</strain>
    </source>
</reference>
<organism evidence="5 6">
    <name type="scientific">Candidatus Obscuribacter phosphatis</name>
    <dbReference type="NCBI Taxonomy" id="1906157"/>
    <lineage>
        <taxon>Bacteria</taxon>
        <taxon>Bacillati</taxon>
        <taxon>Candidatus Melainabacteria</taxon>
        <taxon>Candidatus Obscuribacterales</taxon>
        <taxon>Candidatus Obscuribacteraceae</taxon>
        <taxon>Candidatus Obscuribacter</taxon>
    </lineage>
</organism>
<protein>
    <recommendedName>
        <fullName evidence="2 3">Single-stranded DNA-binding protein</fullName>
    </recommendedName>
</protein>
<dbReference type="Gene3D" id="2.40.50.140">
    <property type="entry name" value="Nucleic acid-binding proteins"/>
    <property type="match status" value="1"/>
</dbReference>
<evidence type="ECO:0000313" key="5">
    <source>
        <dbReference type="EMBL" id="MBN8662693.1"/>
    </source>
</evidence>
<dbReference type="InterPro" id="IPR012340">
    <property type="entry name" value="NA-bd_OB-fold"/>
</dbReference>
<evidence type="ECO:0000313" key="6">
    <source>
        <dbReference type="Proteomes" id="UP000664277"/>
    </source>
</evidence>
<keyword evidence="1 2" id="KW-0238">DNA-binding</keyword>
<dbReference type="PIRSF" id="PIRSF002070">
    <property type="entry name" value="SSB"/>
    <property type="match status" value="1"/>
</dbReference>
<dbReference type="GO" id="GO:0006260">
    <property type="term" value="P:DNA replication"/>
    <property type="evidence" value="ECO:0007669"/>
    <property type="project" value="InterPro"/>
</dbReference>
<dbReference type="SUPFAM" id="SSF50249">
    <property type="entry name" value="Nucleic acid-binding proteins"/>
    <property type="match status" value="1"/>
</dbReference>
<evidence type="ECO:0000256" key="3">
    <source>
        <dbReference type="RuleBase" id="RU000524"/>
    </source>
</evidence>
<dbReference type="PANTHER" id="PTHR10302">
    <property type="entry name" value="SINGLE-STRANDED DNA-BINDING PROTEIN"/>
    <property type="match status" value="1"/>
</dbReference>
<accession>A0A8J7PIK3</accession>
<dbReference type="CDD" id="cd04496">
    <property type="entry name" value="SSB_OBF"/>
    <property type="match status" value="1"/>
</dbReference>
<evidence type="ECO:0000256" key="1">
    <source>
        <dbReference type="ARBA" id="ARBA00023125"/>
    </source>
</evidence>
<dbReference type="AlphaFoldDB" id="A0A8J7PIK3"/>
<feature type="region of interest" description="Disordered" evidence="4">
    <location>
        <begin position="96"/>
        <end position="136"/>
    </location>
</feature>
<dbReference type="PROSITE" id="PS50935">
    <property type="entry name" value="SSB"/>
    <property type="match status" value="1"/>
</dbReference>
<evidence type="ECO:0000256" key="4">
    <source>
        <dbReference type="SAM" id="MobiDB-lite"/>
    </source>
</evidence>
<comment type="caution">
    <text evidence="5">The sequence shown here is derived from an EMBL/GenBank/DDBJ whole genome shotgun (WGS) entry which is preliminary data.</text>
</comment>
<evidence type="ECO:0000256" key="2">
    <source>
        <dbReference type="PIRNR" id="PIRNR002070"/>
    </source>
</evidence>
<name>A0A8J7PIK3_9BACT</name>
<dbReference type="NCBIfam" id="TIGR00621">
    <property type="entry name" value="ssb"/>
    <property type="match status" value="1"/>
</dbReference>
<gene>
    <name evidence="5" type="ORF">J0M35_20160</name>
</gene>
<feature type="compositionally biased region" description="Acidic residues" evidence="4">
    <location>
        <begin position="115"/>
        <end position="136"/>
    </location>
</feature>
<dbReference type="EMBL" id="JAFLCK010000049">
    <property type="protein sequence ID" value="MBN8662693.1"/>
    <property type="molecule type" value="Genomic_DNA"/>
</dbReference>
<dbReference type="InterPro" id="IPR000424">
    <property type="entry name" value="Primosome_PriB/ssb"/>
</dbReference>
<dbReference type="GO" id="GO:0009295">
    <property type="term" value="C:nucleoid"/>
    <property type="evidence" value="ECO:0007669"/>
    <property type="project" value="TreeGrafter"/>
</dbReference>
<dbReference type="Proteomes" id="UP000664277">
    <property type="component" value="Unassembled WGS sequence"/>
</dbReference>
<dbReference type="GO" id="GO:0003697">
    <property type="term" value="F:single-stranded DNA binding"/>
    <property type="evidence" value="ECO:0007669"/>
    <property type="project" value="InterPro"/>
</dbReference>
<dbReference type="Pfam" id="PF00436">
    <property type="entry name" value="SSB"/>
    <property type="match status" value="1"/>
</dbReference>
<proteinExistence type="predicted"/>